<keyword evidence="2" id="KW-1185">Reference proteome</keyword>
<accession>A0A517YFC9</accession>
<gene>
    <name evidence="1" type="ORF">ETAA8_40430</name>
</gene>
<name>A0A517YFC9_9BACT</name>
<sequence>MLNHLPRLQNPGSFVVVSVSPPTDYAGLGELHSHIPNNLFVHWGKLAPKEKAKNGAALMHSKVFYARSGQECWLWTGSHNLTGNATQGGNCEAAVLLHGDADAQPFQDAFAHLVACRDQATLYDPDAPPPGDVERANVLVIHAEADDVNGLTFPLRVHLCLNSADFDSLLAPPADVRLFIYPSHSLQSGWVNANPLIALSGYLTGQNLTGRNPTARRAGTDAAWAAANLNIIESGGVLRVTRPGPPGPDVTTQAVLFIDGRASGRECFFSQKPKAIEVPVLGKEYWTEVDPDMARFFSREHVQGNHLLHIPIIGRDQQISVKGDEVREVDMQKLQQEIGSPERLVQLEFDDEDYSSNAKRHPFILRAKYRLR</sequence>
<proteinExistence type="predicted"/>
<reference evidence="1 2" key="1">
    <citation type="submission" date="2019-02" db="EMBL/GenBank/DDBJ databases">
        <title>Deep-cultivation of Planctomycetes and their phenomic and genomic characterization uncovers novel biology.</title>
        <authorList>
            <person name="Wiegand S."/>
            <person name="Jogler M."/>
            <person name="Boedeker C."/>
            <person name="Pinto D."/>
            <person name="Vollmers J."/>
            <person name="Rivas-Marin E."/>
            <person name="Kohn T."/>
            <person name="Peeters S.H."/>
            <person name="Heuer A."/>
            <person name="Rast P."/>
            <person name="Oberbeckmann S."/>
            <person name="Bunk B."/>
            <person name="Jeske O."/>
            <person name="Meyerdierks A."/>
            <person name="Storesund J.E."/>
            <person name="Kallscheuer N."/>
            <person name="Luecker S."/>
            <person name="Lage O.M."/>
            <person name="Pohl T."/>
            <person name="Merkel B.J."/>
            <person name="Hornburger P."/>
            <person name="Mueller R.-W."/>
            <person name="Bruemmer F."/>
            <person name="Labrenz M."/>
            <person name="Spormann A.M."/>
            <person name="Op den Camp H."/>
            <person name="Overmann J."/>
            <person name="Amann R."/>
            <person name="Jetten M.S.M."/>
            <person name="Mascher T."/>
            <person name="Medema M.H."/>
            <person name="Devos D.P."/>
            <person name="Kaster A.-K."/>
            <person name="Ovreas L."/>
            <person name="Rohde M."/>
            <person name="Galperin M.Y."/>
            <person name="Jogler C."/>
        </authorList>
    </citation>
    <scope>NUCLEOTIDE SEQUENCE [LARGE SCALE GENOMIC DNA]</scope>
    <source>
        <strain evidence="1 2">ETA_A8</strain>
    </source>
</reference>
<evidence type="ECO:0008006" key="3">
    <source>
        <dbReference type="Google" id="ProtNLM"/>
    </source>
</evidence>
<evidence type="ECO:0000313" key="1">
    <source>
        <dbReference type="EMBL" id="QDU28937.1"/>
    </source>
</evidence>
<evidence type="ECO:0000313" key="2">
    <source>
        <dbReference type="Proteomes" id="UP000315017"/>
    </source>
</evidence>
<dbReference type="Proteomes" id="UP000315017">
    <property type="component" value="Chromosome"/>
</dbReference>
<dbReference type="AlphaFoldDB" id="A0A517YFC9"/>
<protein>
    <recommendedName>
        <fullName evidence="3">Phospholipase D-like domain-containing protein</fullName>
    </recommendedName>
</protein>
<organism evidence="1 2">
    <name type="scientific">Anatilimnocola aggregata</name>
    <dbReference type="NCBI Taxonomy" id="2528021"/>
    <lineage>
        <taxon>Bacteria</taxon>
        <taxon>Pseudomonadati</taxon>
        <taxon>Planctomycetota</taxon>
        <taxon>Planctomycetia</taxon>
        <taxon>Pirellulales</taxon>
        <taxon>Pirellulaceae</taxon>
        <taxon>Anatilimnocola</taxon>
    </lineage>
</organism>
<dbReference type="Gene3D" id="3.30.870.10">
    <property type="entry name" value="Endonuclease Chain A"/>
    <property type="match status" value="1"/>
</dbReference>
<dbReference type="KEGG" id="aagg:ETAA8_40430"/>
<dbReference type="EMBL" id="CP036274">
    <property type="protein sequence ID" value="QDU28937.1"/>
    <property type="molecule type" value="Genomic_DNA"/>
</dbReference>